<name>A0ABN7K6G9_9BACT</name>
<sequence>MRIQEYSIGMQANSFAFKENFLGTQASLNTSENTFTNSKATVITMPKKLGAQKTQTDPVVVGKIADEALKLIAKIRENKSVDASELLVNSQNLTALSDDVNERVNFVINSARTQLSNFVQVEREHEALSFSTQGIVKADGKEIKLDLNFNLSRSFTQVVRMSHEVTFFDPLVISFDGKMPTISDSSFSFDIDADGEVDQISRLGAGSGFLALDKNGNGKVDDGSELFGTKSGDGFADLAKYDDDKNGWIDENDQIFKKLRIWQNFNDGQRLVGLGEVGIGAIFLGSAKGEFSFNTLETNESLAKLKSSGFFLYENGKSGFITQIDMAKRTITSEQDTSIKLPNITSSPSFENGSVKLKEKDDENLLDKLRKRLSALISKLASADKKQAKTIQMQINQISMQIFSLMTTKIY</sequence>
<accession>A0ABN7K6G9</accession>
<dbReference type="Proteomes" id="UP000789359">
    <property type="component" value="Unassembled WGS sequence"/>
</dbReference>
<dbReference type="EMBL" id="CAJHOE010000002">
    <property type="protein sequence ID" value="CAD7288118.1"/>
    <property type="molecule type" value="Genomic_DNA"/>
</dbReference>
<keyword evidence="2" id="KW-1185">Reference proteome</keyword>
<reference evidence="1 2" key="1">
    <citation type="submission" date="2020-11" db="EMBL/GenBank/DDBJ databases">
        <authorList>
            <person name="Peeters C."/>
        </authorList>
    </citation>
    <scope>NUCLEOTIDE SEQUENCE [LARGE SCALE GENOMIC DNA]</scope>
    <source>
        <strain evidence="1 2">LMG 8286</strain>
    </source>
</reference>
<dbReference type="PANTHER" id="PTHR39431:SF1">
    <property type="entry name" value="FRPA_C-RELATED PROTEIN"/>
    <property type="match status" value="1"/>
</dbReference>
<protein>
    <submittedName>
        <fullName evidence="1">Uncharacterized protein</fullName>
    </submittedName>
</protein>
<evidence type="ECO:0000313" key="2">
    <source>
        <dbReference type="Proteomes" id="UP000789359"/>
    </source>
</evidence>
<organism evidence="1 2">
    <name type="scientific">Campylobacter suis</name>
    <dbReference type="NCBI Taxonomy" id="2790657"/>
    <lineage>
        <taxon>Bacteria</taxon>
        <taxon>Pseudomonadati</taxon>
        <taxon>Campylobacterota</taxon>
        <taxon>Epsilonproteobacteria</taxon>
        <taxon>Campylobacterales</taxon>
        <taxon>Campylobacteraceae</taxon>
        <taxon>Campylobacter</taxon>
    </lineage>
</organism>
<proteinExistence type="predicted"/>
<dbReference type="RefSeq" id="WP_230056906.1">
    <property type="nucleotide sequence ID" value="NZ_CAJHOE010000002.1"/>
</dbReference>
<dbReference type="PANTHER" id="PTHR39431">
    <property type="entry name" value="FRPA/C-RELATED PROTEIN"/>
    <property type="match status" value="1"/>
</dbReference>
<comment type="caution">
    <text evidence="1">The sequence shown here is derived from an EMBL/GenBank/DDBJ whole genome shotgun (WGS) entry which is preliminary data.</text>
</comment>
<gene>
    <name evidence="1" type="ORF">LMG8286_01146</name>
</gene>
<evidence type="ECO:0000313" key="1">
    <source>
        <dbReference type="EMBL" id="CAD7288118.1"/>
    </source>
</evidence>